<proteinExistence type="inferred from homology"/>
<reference evidence="5" key="1">
    <citation type="submission" date="2022-08" db="EMBL/GenBank/DDBJ databases">
        <title>Polycladomyces zharkentsis sp. nov., a novel thermophilic CMC and starch-degrading bacterium isolated from a geothermal spring in Kazakhstan.</title>
        <authorList>
            <person name="Mashzhan A."/>
            <person name="Kistaubaeva A."/>
            <person name="Javier-Lopez R."/>
            <person name="Birkeland N.-K."/>
        </authorList>
    </citation>
    <scope>NUCLEOTIDE SEQUENCE</scope>
    <source>
        <strain evidence="5">KSR 13</strain>
    </source>
</reference>
<evidence type="ECO:0000256" key="2">
    <source>
        <dbReference type="HAMAP-Rule" id="MF_02087"/>
    </source>
</evidence>
<evidence type="ECO:0000313" key="6">
    <source>
        <dbReference type="Proteomes" id="UP001174196"/>
    </source>
</evidence>
<dbReference type="PANTHER" id="PTHR10146:SF14">
    <property type="entry name" value="PYRIDOXAL PHOSPHATE HOMEOSTASIS PROTEIN"/>
    <property type="match status" value="1"/>
</dbReference>
<comment type="caution">
    <text evidence="5">The sequence shown here is derived from an EMBL/GenBank/DDBJ whole genome shotgun (WGS) entry which is preliminary data.</text>
</comment>
<evidence type="ECO:0000256" key="1">
    <source>
        <dbReference type="ARBA" id="ARBA00022898"/>
    </source>
</evidence>
<dbReference type="Proteomes" id="UP001174196">
    <property type="component" value="Unassembled WGS sequence"/>
</dbReference>
<dbReference type="Gene3D" id="3.20.20.10">
    <property type="entry name" value="Alanine racemase"/>
    <property type="match status" value="1"/>
</dbReference>
<dbReference type="InterPro" id="IPR001608">
    <property type="entry name" value="Ala_racemase_N"/>
</dbReference>
<sequence length="241" mass="27605">MDRETGRERWLMDELRQRWEQIRETIATACARVGRDPNEVRVVAVTKYVDLDTTRAVLDAGIEDIGESRAQEAVPKYEALEGRGVWHFIGHLQRNKVKDVISRFTYIHSLDRYSLAKEIQSRAEKADKQVKCFIQVNVSGEESKHGIAPEELTDFAREVVETCPRIQVVGLMTMAPKTDQPEEVRPFFRRLKQLQVELQKLGDTRLKVPHLSMGMSQDYPIAVEEGATFLRLGSVLVGRQK</sequence>
<keyword evidence="6" id="KW-1185">Reference proteome</keyword>
<comment type="similarity">
    <text evidence="2 3">Belongs to the pyridoxal phosphate-binding protein YggS/PROSC family.</text>
</comment>
<dbReference type="PIRSF" id="PIRSF004848">
    <property type="entry name" value="YBL036c_PLPDEIII"/>
    <property type="match status" value="1"/>
</dbReference>
<dbReference type="Pfam" id="PF01168">
    <property type="entry name" value="Ala_racemase_N"/>
    <property type="match status" value="1"/>
</dbReference>
<dbReference type="PROSITE" id="PS01211">
    <property type="entry name" value="UPF0001"/>
    <property type="match status" value="1"/>
</dbReference>
<protein>
    <recommendedName>
        <fullName evidence="2">Pyridoxal phosphate homeostasis protein</fullName>
        <shortName evidence="2">PLP homeostasis protein</shortName>
    </recommendedName>
</protein>
<dbReference type="InterPro" id="IPR011078">
    <property type="entry name" value="PyrdxlP_homeostasis"/>
</dbReference>
<evidence type="ECO:0000259" key="4">
    <source>
        <dbReference type="Pfam" id="PF01168"/>
    </source>
</evidence>
<dbReference type="InterPro" id="IPR029066">
    <property type="entry name" value="PLP-binding_barrel"/>
</dbReference>
<dbReference type="HAMAP" id="MF_02087">
    <property type="entry name" value="PLP_homeostasis"/>
    <property type="match status" value="1"/>
</dbReference>
<feature type="modified residue" description="N6-(pyridoxal phosphate)lysine" evidence="2">
    <location>
        <position position="47"/>
    </location>
</feature>
<keyword evidence="1 2" id="KW-0663">Pyridoxal phosphate</keyword>
<dbReference type="PANTHER" id="PTHR10146">
    <property type="entry name" value="PROLINE SYNTHETASE CO-TRANSCRIBED BACTERIAL HOMOLOG PROTEIN"/>
    <property type="match status" value="1"/>
</dbReference>
<dbReference type="NCBIfam" id="TIGR00044">
    <property type="entry name" value="YggS family pyridoxal phosphate-dependent enzyme"/>
    <property type="match status" value="1"/>
</dbReference>
<feature type="domain" description="Alanine racemase N-terminal" evidence="4">
    <location>
        <begin position="22"/>
        <end position="238"/>
    </location>
</feature>
<dbReference type="RefSeq" id="WP_301239908.1">
    <property type="nucleotide sequence ID" value="NZ_JANRHH010000047.1"/>
</dbReference>
<name>A0ABT8IQB6_9BACL</name>
<organism evidence="5 6">
    <name type="scientific">Polycladomyces subterraneus</name>
    <dbReference type="NCBI Taxonomy" id="1016997"/>
    <lineage>
        <taxon>Bacteria</taxon>
        <taxon>Bacillati</taxon>
        <taxon>Bacillota</taxon>
        <taxon>Bacilli</taxon>
        <taxon>Bacillales</taxon>
        <taxon>Thermoactinomycetaceae</taxon>
        <taxon>Polycladomyces</taxon>
    </lineage>
</organism>
<accession>A0ABT8IQB6</accession>
<gene>
    <name evidence="5" type="ORF">NWF35_14010</name>
</gene>
<dbReference type="CDD" id="cd00635">
    <property type="entry name" value="PLPDE_III_YBL036c_like"/>
    <property type="match status" value="1"/>
</dbReference>
<dbReference type="EMBL" id="JANRHH010000047">
    <property type="protein sequence ID" value="MDN4594982.1"/>
    <property type="molecule type" value="Genomic_DNA"/>
</dbReference>
<dbReference type="SUPFAM" id="SSF51419">
    <property type="entry name" value="PLP-binding barrel"/>
    <property type="match status" value="1"/>
</dbReference>
<evidence type="ECO:0000256" key="3">
    <source>
        <dbReference type="RuleBase" id="RU004514"/>
    </source>
</evidence>
<comment type="function">
    <text evidence="2">Pyridoxal 5'-phosphate (PLP)-binding protein, which is involved in PLP homeostasis.</text>
</comment>
<evidence type="ECO:0000313" key="5">
    <source>
        <dbReference type="EMBL" id="MDN4594982.1"/>
    </source>
</evidence>